<dbReference type="SUPFAM" id="SSF88713">
    <property type="entry name" value="Glycoside hydrolase/deacetylase"/>
    <property type="match status" value="1"/>
</dbReference>
<keyword evidence="2" id="KW-0472">Membrane</keyword>
<reference evidence="4 5" key="1">
    <citation type="submission" date="2016-10" db="EMBL/GenBank/DDBJ databases">
        <authorList>
            <person name="de Groot N.N."/>
        </authorList>
    </citation>
    <scope>NUCLEOTIDE SEQUENCE [LARGE SCALE GENOMIC DNA]</scope>
    <source>
        <strain evidence="4 5">CGMCC 4.2022</strain>
    </source>
</reference>
<accession>A0A1G9ZRC2</accession>
<feature type="region of interest" description="Disordered" evidence="1">
    <location>
        <begin position="1"/>
        <end position="28"/>
    </location>
</feature>
<dbReference type="GO" id="GO:0005975">
    <property type="term" value="P:carbohydrate metabolic process"/>
    <property type="evidence" value="ECO:0007669"/>
    <property type="project" value="InterPro"/>
</dbReference>
<proteinExistence type="predicted"/>
<dbReference type="PANTHER" id="PTHR10587">
    <property type="entry name" value="GLYCOSYL TRANSFERASE-RELATED"/>
    <property type="match status" value="1"/>
</dbReference>
<evidence type="ECO:0000313" key="5">
    <source>
        <dbReference type="Proteomes" id="UP000199341"/>
    </source>
</evidence>
<dbReference type="GO" id="GO:0016810">
    <property type="term" value="F:hydrolase activity, acting on carbon-nitrogen (but not peptide) bonds"/>
    <property type="evidence" value="ECO:0007669"/>
    <property type="project" value="InterPro"/>
</dbReference>
<feature type="domain" description="NodB homology" evidence="3">
    <location>
        <begin position="116"/>
        <end position="298"/>
    </location>
</feature>
<gene>
    <name evidence="4" type="ORF">SAMN05216259_103248</name>
</gene>
<organism evidence="4 5">
    <name type="scientific">Actinacidiphila guanduensis</name>
    <dbReference type="NCBI Taxonomy" id="310781"/>
    <lineage>
        <taxon>Bacteria</taxon>
        <taxon>Bacillati</taxon>
        <taxon>Actinomycetota</taxon>
        <taxon>Actinomycetes</taxon>
        <taxon>Kitasatosporales</taxon>
        <taxon>Streptomycetaceae</taxon>
        <taxon>Actinacidiphila</taxon>
    </lineage>
</organism>
<dbReference type="Gene3D" id="3.20.20.370">
    <property type="entry name" value="Glycoside hydrolase/deacetylase"/>
    <property type="match status" value="1"/>
</dbReference>
<protein>
    <submittedName>
        <fullName evidence="4">Peptidoglycan/xylan/chitin deacetylase, PgdA/CDA1 family</fullName>
    </submittedName>
</protein>
<evidence type="ECO:0000256" key="1">
    <source>
        <dbReference type="SAM" id="MobiDB-lite"/>
    </source>
</evidence>
<name>A0A1G9ZRC2_9ACTN</name>
<dbReference type="PROSITE" id="PS51677">
    <property type="entry name" value="NODB"/>
    <property type="match status" value="1"/>
</dbReference>
<keyword evidence="5" id="KW-1185">Reference proteome</keyword>
<dbReference type="CDD" id="cd10917">
    <property type="entry name" value="CE4_NodB_like_6s_7s"/>
    <property type="match status" value="1"/>
</dbReference>
<dbReference type="Proteomes" id="UP000199341">
    <property type="component" value="Unassembled WGS sequence"/>
</dbReference>
<dbReference type="InterPro" id="IPR050248">
    <property type="entry name" value="Polysacc_deacetylase_ArnD"/>
</dbReference>
<feature type="transmembrane region" description="Helical" evidence="2">
    <location>
        <begin position="37"/>
        <end position="57"/>
    </location>
</feature>
<dbReference type="InterPro" id="IPR011330">
    <property type="entry name" value="Glyco_hydro/deAcase_b/a-brl"/>
</dbReference>
<dbReference type="OrthoDB" id="9763050at2"/>
<dbReference type="AlphaFoldDB" id="A0A1G9ZRC2"/>
<dbReference type="STRING" id="310781.SAMN05216259_103248"/>
<sequence length="303" mass="31667">MTVRGRIAGRPKSGHSAGIGQSGSRTAGERLRAAPQAVAITAAVLVVALTAVITALVSPGGTRTAAHTTAVRTAPKAPARTPGGTAHPGTAGHAPAAPTYPLVPDSIQHAAETPGRAVNITIDDGPDPVWTPRVLAVLAKHHAHATFCMIGPQARANPAVVRQVVAAGDRLCDHTVHHDEAMDKKPVAYQQAEIMDALTMIEQASGGARVSYYRAPGGAFTPASRAFAAHHGMRPLGWNVDTKDYERRGVGTIVRTVKDEIGNGPTILFHDGGGNRSQTVAALDRTLTWLHTQGYAFSFPKVN</sequence>
<evidence type="ECO:0000313" key="4">
    <source>
        <dbReference type="EMBL" id="SDN23183.1"/>
    </source>
</evidence>
<keyword evidence="2" id="KW-0812">Transmembrane</keyword>
<dbReference type="InterPro" id="IPR002509">
    <property type="entry name" value="NODB_dom"/>
</dbReference>
<keyword evidence="2" id="KW-1133">Transmembrane helix</keyword>
<evidence type="ECO:0000256" key="2">
    <source>
        <dbReference type="SAM" id="Phobius"/>
    </source>
</evidence>
<dbReference type="PANTHER" id="PTHR10587:SF137">
    <property type="entry name" value="4-DEOXY-4-FORMAMIDO-L-ARABINOSE-PHOSPHOUNDECAPRENOL DEFORMYLASE ARND-RELATED"/>
    <property type="match status" value="1"/>
</dbReference>
<dbReference type="EMBL" id="FNIE01000003">
    <property type="protein sequence ID" value="SDN23183.1"/>
    <property type="molecule type" value="Genomic_DNA"/>
</dbReference>
<dbReference type="Pfam" id="PF01522">
    <property type="entry name" value="Polysacc_deac_1"/>
    <property type="match status" value="1"/>
</dbReference>
<evidence type="ECO:0000259" key="3">
    <source>
        <dbReference type="PROSITE" id="PS51677"/>
    </source>
</evidence>
<feature type="region of interest" description="Disordered" evidence="1">
    <location>
        <begin position="62"/>
        <end position="94"/>
    </location>
</feature>
<dbReference type="RefSeq" id="WP_093783506.1">
    <property type="nucleotide sequence ID" value="NZ_FNIE01000003.1"/>
</dbReference>